<organism evidence="1 2">
    <name type="scientific">Pseudodesulfovibrio alkaliphilus</name>
    <dbReference type="NCBI Taxonomy" id="2661613"/>
    <lineage>
        <taxon>Bacteria</taxon>
        <taxon>Pseudomonadati</taxon>
        <taxon>Thermodesulfobacteriota</taxon>
        <taxon>Desulfovibrionia</taxon>
        <taxon>Desulfovibrionales</taxon>
        <taxon>Desulfovibrionaceae</taxon>
    </lineage>
</organism>
<gene>
    <name evidence="1" type="ORF">GKC30_01945</name>
</gene>
<name>A0A7K1KK71_9BACT</name>
<evidence type="ECO:0000313" key="1">
    <source>
        <dbReference type="EMBL" id="MUM76391.1"/>
    </source>
</evidence>
<dbReference type="EMBL" id="WODC01000001">
    <property type="protein sequence ID" value="MUM76391.1"/>
    <property type="molecule type" value="Genomic_DNA"/>
</dbReference>
<dbReference type="SUPFAM" id="SSF82171">
    <property type="entry name" value="DPP6 N-terminal domain-like"/>
    <property type="match status" value="1"/>
</dbReference>
<reference evidence="1 2" key="1">
    <citation type="submission" date="2019-11" db="EMBL/GenBank/DDBJ databases">
        <title>Pseudodesulfovibrio alkaliphilus, sp. nov., an alkaliphilic sulfate-reducing bacteria from mud volcano of Taman peninsula, Russia.</title>
        <authorList>
            <person name="Frolova A."/>
            <person name="Merkel A.Y."/>
            <person name="Slobodkin A.I."/>
        </authorList>
    </citation>
    <scope>NUCLEOTIDE SEQUENCE [LARGE SCALE GENOMIC DNA]</scope>
    <source>
        <strain evidence="1 2">F-1</strain>
    </source>
</reference>
<dbReference type="NCBIfam" id="NF045725">
    <property type="entry name" value="TmcD_fam"/>
    <property type="match status" value="1"/>
</dbReference>
<keyword evidence="2" id="KW-1185">Reference proteome</keyword>
<dbReference type="AlphaFoldDB" id="A0A7K1KK71"/>
<dbReference type="RefSeq" id="WP_155931969.1">
    <property type="nucleotide sequence ID" value="NZ_WODC01000001.1"/>
</dbReference>
<dbReference type="Proteomes" id="UP000461162">
    <property type="component" value="Unassembled WGS sequence"/>
</dbReference>
<accession>A0A7K1KK71</accession>
<dbReference type="Gene3D" id="2.120.10.30">
    <property type="entry name" value="TolB, C-terminal domain"/>
    <property type="match status" value="1"/>
</dbReference>
<sequence length="419" mass="46694">MGRISSWDWEVGRKKVVDSLSPLQDHEWQEEPYVSPDGETLAAIVKVGDGEFSVRTNDEVWESTFEKLWFPRYAPDGRLTVLCQQDMEWSLAIDGEPWGDFAEYVWETKFSRNGSSIAAMTKIDNEYCVALNGTLWETCFENANQYSLSPDGRHTTAVVQVASLGQADIEGYKKGVYSVAVDGEAWDGRYVNLFTPTFSPDGERVAAQARLTSYDYTIAVDNKPWQKTFQQVWEPVFHPKGVGVVAPVRSAGKWGVALDGQFIWSPRYVQCLGLQYSASGEKLWGVVATGFGRFTVACDNVPWDATFPIVTDLVLSPDGHRAAVLASEYNRNFRIVVDGKAWPGVNDMAWPVVFSPDGSNAAALVEKGGRFHVLVNGKAYEQSFDRAFPPVFSEDGTKVLIRAIENNSYVRIVADMARF</sequence>
<proteinExistence type="predicted"/>
<protein>
    <submittedName>
        <fullName evidence="1">WD40 repeat domain-containing protein</fullName>
    </submittedName>
</protein>
<evidence type="ECO:0000313" key="2">
    <source>
        <dbReference type="Proteomes" id="UP000461162"/>
    </source>
</evidence>
<dbReference type="InterPro" id="IPR011042">
    <property type="entry name" value="6-blade_b-propeller_TolB-like"/>
</dbReference>
<comment type="caution">
    <text evidence="1">The sequence shown here is derived from an EMBL/GenBank/DDBJ whole genome shotgun (WGS) entry which is preliminary data.</text>
</comment>